<protein>
    <submittedName>
        <fullName evidence="9">Carbohydrate ABC transporter permease</fullName>
    </submittedName>
</protein>
<feature type="transmembrane region" description="Helical" evidence="7">
    <location>
        <begin position="188"/>
        <end position="212"/>
    </location>
</feature>
<evidence type="ECO:0000256" key="2">
    <source>
        <dbReference type="ARBA" id="ARBA00022448"/>
    </source>
</evidence>
<feature type="transmembrane region" description="Helical" evidence="7">
    <location>
        <begin position="12"/>
        <end position="35"/>
    </location>
</feature>
<dbReference type="RefSeq" id="WP_232185638.1">
    <property type="nucleotide sequence ID" value="NZ_JAIOAP010000005.1"/>
</dbReference>
<evidence type="ECO:0000259" key="8">
    <source>
        <dbReference type="PROSITE" id="PS50928"/>
    </source>
</evidence>
<comment type="caution">
    <text evidence="9">The sequence shown here is derived from an EMBL/GenBank/DDBJ whole genome shotgun (WGS) entry which is preliminary data.</text>
</comment>
<reference evidence="9 10" key="1">
    <citation type="journal article" date="2023" name="Genome Announc.">
        <title>Pan-Genome Analyses of the Genus Cohnella and Proposal of the Novel Species Cohnella silvisoli sp. nov., Isolated from Forest Soil.</title>
        <authorList>
            <person name="Wang C."/>
            <person name="Mao L."/>
            <person name="Bao G."/>
            <person name="Zhu H."/>
        </authorList>
    </citation>
    <scope>NUCLEOTIDE SEQUENCE [LARGE SCALE GENOMIC DNA]</scope>
    <source>
        <strain evidence="9 10">NL03-T5-1</strain>
    </source>
</reference>
<dbReference type="Proteomes" id="UP001493487">
    <property type="component" value="Unassembled WGS sequence"/>
</dbReference>
<dbReference type="PANTHER" id="PTHR43744:SF12">
    <property type="entry name" value="ABC TRANSPORTER PERMEASE PROTEIN MG189-RELATED"/>
    <property type="match status" value="1"/>
</dbReference>
<dbReference type="PANTHER" id="PTHR43744">
    <property type="entry name" value="ABC TRANSPORTER PERMEASE PROTEIN MG189-RELATED-RELATED"/>
    <property type="match status" value="1"/>
</dbReference>
<keyword evidence="4 7" id="KW-0812">Transmembrane</keyword>
<dbReference type="PROSITE" id="PS50928">
    <property type="entry name" value="ABC_TM1"/>
    <property type="match status" value="1"/>
</dbReference>
<keyword evidence="2 7" id="KW-0813">Transport</keyword>
<feature type="transmembrane region" description="Helical" evidence="7">
    <location>
        <begin position="109"/>
        <end position="130"/>
    </location>
</feature>
<evidence type="ECO:0000313" key="9">
    <source>
        <dbReference type="EMBL" id="MEQ4482941.1"/>
    </source>
</evidence>
<evidence type="ECO:0000256" key="6">
    <source>
        <dbReference type="ARBA" id="ARBA00023136"/>
    </source>
</evidence>
<organism evidence="9 10">
    <name type="scientific">Cohnella silvisoli</name>
    <dbReference type="NCBI Taxonomy" id="2873699"/>
    <lineage>
        <taxon>Bacteria</taxon>
        <taxon>Bacillati</taxon>
        <taxon>Bacillota</taxon>
        <taxon>Bacilli</taxon>
        <taxon>Bacillales</taxon>
        <taxon>Paenibacillaceae</taxon>
        <taxon>Cohnella</taxon>
    </lineage>
</organism>
<keyword evidence="10" id="KW-1185">Reference proteome</keyword>
<gene>
    <name evidence="9" type="ORF">QJS35_11090</name>
</gene>
<evidence type="ECO:0000256" key="5">
    <source>
        <dbReference type="ARBA" id="ARBA00022989"/>
    </source>
</evidence>
<dbReference type="SUPFAM" id="SSF161098">
    <property type="entry name" value="MetI-like"/>
    <property type="match status" value="1"/>
</dbReference>
<name>A0ABV1KSK8_9BACL</name>
<sequence length="281" mass="31344">MNKAIRITKSREGWILEAALILLAILFVIPIYYLIVTTFKSPDEATFHPLALPFHFTLSNYYEAWNAMNYPKVLMNTSIITVCSVAGIILFSSMAAYSLARRDHAVNRAIFYFFLAGMMVPFQMGLVSLFKLINSLGIMDTLLAVICVNIGGGGIVALFLFKSFITASVPIELEEAAFIDGCSVQKTFWFIAFPLLTPVTATVAILSTLNVWNDFLNPLLFLQSRENSLILLEVYRNIGQFSVDWTSLFPMLLLGVAPLMFFYLIMQRYVIKGVAAGALKG</sequence>
<keyword evidence="3" id="KW-1003">Cell membrane</keyword>
<keyword evidence="6 7" id="KW-0472">Membrane</keyword>
<feature type="domain" description="ABC transmembrane type-1" evidence="8">
    <location>
        <begin position="74"/>
        <end position="266"/>
    </location>
</feature>
<dbReference type="EMBL" id="JASKHM010000005">
    <property type="protein sequence ID" value="MEQ4482941.1"/>
    <property type="molecule type" value="Genomic_DNA"/>
</dbReference>
<evidence type="ECO:0000256" key="1">
    <source>
        <dbReference type="ARBA" id="ARBA00004651"/>
    </source>
</evidence>
<dbReference type="InterPro" id="IPR000515">
    <property type="entry name" value="MetI-like"/>
</dbReference>
<keyword evidence="5 7" id="KW-1133">Transmembrane helix</keyword>
<proteinExistence type="inferred from homology"/>
<dbReference type="InterPro" id="IPR035906">
    <property type="entry name" value="MetI-like_sf"/>
</dbReference>
<dbReference type="CDD" id="cd06261">
    <property type="entry name" value="TM_PBP2"/>
    <property type="match status" value="1"/>
</dbReference>
<feature type="transmembrane region" description="Helical" evidence="7">
    <location>
        <begin position="142"/>
        <end position="161"/>
    </location>
</feature>
<evidence type="ECO:0000256" key="3">
    <source>
        <dbReference type="ARBA" id="ARBA00022475"/>
    </source>
</evidence>
<dbReference type="Pfam" id="PF00528">
    <property type="entry name" value="BPD_transp_1"/>
    <property type="match status" value="1"/>
</dbReference>
<accession>A0ABV1KSK8</accession>
<evidence type="ECO:0000313" key="10">
    <source>
        <dbReference type="Proteomes" id="UP001493487"/>
    </source>
</evidence>
<feature type="transmembrane region" description="Helical" evidence="7">
    <location>
        <begin position="73"/>
        <end position="97"/>
    </location>
</feature>
<comment type="subcellular location">
    <subcellularLocation>
        <location evidence="1 7">Cell membrane</location>
        <topology evidence="1 7">Multi-pass membrane protein</topology>
    </subcellularLocation>
</comment>
<evidence type="ECO:0000256" key="4">
    <source>
        <dbReference type="ARBA" id="ARBA00022692"/>
    </source>
</evidence>
<dbReference type="Gene3D" id="1.10.3720.10">
    <property type="entry name" value="MetI-like"/>
    <property type="match status" value="1"/>
</dbReference>
<comment type="similarity">
    <text evidence="7">Belongs to the binding-protein-dependent transport system permease family.</text>
</comment>
<evidence type="ECO:0000256" key="7">
    <source>
        <dbReference type="RuleBase" id="RU363032"/>
    </source>
</evidence>
<feature type="transmembrane region" description="Helical" evidence="7">
    <location>
        <begin position="245"/>
        <end position="265"/>
    </location>
</feature>